<protein>
    <submittedName>
        <fullName evidence="7">General odorant-binding protein 69a</fullName>
    </submittedName>
</protein>
<dbReference type="PANTHER" id="PTHR11857:SF4">
    <property type="entry name" value="GENERAL ODORANT-BINDING PROTEIN 69A"/>
    <property type="match status" value="1"/>
</dbReference>
<keyword evidence="3" id="KW-0964">Secreted</keyword>
<accession>A0A6J1M095</accession>
<dbReference type="GeneID" id="111598727"/>
<evidence type="ECO:0000256" key="5">
    <source>
        <dbReference type="SAM" id="SignalP"/>
    </source>
</evidence>
<feature type="signal peptide" evidence="5">
    <location>
        <begin position="1"/>
        <end position="24"/>
    </location>
</feature>
<dbReference type="FunFam" id="1.10.238.20:FF:000001">
    <property type="entry name" value="General odorant-binding protein lush"/>
    <property type="match status" value="1"/>
</dbReference>
<comment type="similarity">
    <text evidence="2">Belongs to the PBP/GOBP family.</text>
</comment>
<dbReference type="CTD" id="39411"/>
<keyword evidence="6" id="KW-1185">Reference proteome</keyword>
<comment type="subcellular location">
    <subcellularLocation>
        <location evidence="1">Secreted</location>
    </subcellularLocation>
</comment>
<dbReference type="OrthoDB" id="5978988at2759"/>
<dbReference type="GO" id="GO:0005615">
    <property type="term" value="C:extracellular space"/>
    <property type="evidence" value="ECO:0007669"/>
    <property type="project" value="TreeGrafter"/>
</dbReference>
<evidence type="ECO:0000256" key="2">
    <source>
        <dbReference type="ARBA" id="ARBA00008098"/>
    </source>
</evidence>
<sequence length="147" mass="16295">MYSKTLGVTLALLVLCCAITPHQAWDIPEMVRKQVNKMHKRCMAKTGAGEELMAQAHKGILPNDPSFKCFLHCMFDVFGLIDSENVMHLESLVEMLPEEIHEKIMTLVEACGTKKGVDGCDTAYQTVVCYIDTDGPFIKSTVTDLLG</sequence>
<proteinExistence type="inferred from homology"/>
<dbReference type="KEGG" id="dhe:111598727"/>
<dbReference type="GO" id="GO:0007608">
    <property type="term" value="P:sensory perception of smell"/>
    <property type="evidence" value="ECO:0007669"/>
    <property type="project" value="TreeGrafter"/>
</dbReference>
<keyword evidence="4 5" id="KW-0732">Signal</keyword>
<feature type="chain" id="PRO_5026968587" evidence="5">
    <location>
        <begin position="25"/>
        <end position="147"/>
    </location>
</feature>
<dbReference type="GO" id="GO:0005549">
    <property type="term" value="F:odorant binding"/>
    <property type="evidence" value="ECO:0007669"/>
    <property type="project" value="InterPro"/>
</dbReference>
<evidence type="ECO:0000313" key="6">
    <source>
        <dbReference type="Proteomes" id="UP000504633"/>
    </source>
</evidence>
<dbReference type="AlphaFoldDB" id="A0A6J1M095"/>
<dbReference type="PANTHER" id="PTHR11857">
    <property type="entry name" value="ODORANT BINDING PROTEIN-RELATED"/>
    <property type="match status" value="1"/>
</dbReference>
<dbReference type="SUPFAM" id="SSF47565">
    <property type="entry name" value="Insect pheromone/odorant-binding proteins"/>
    <property type="match status" value="1"/>
</dbReference>
<dbReference type="OMA" id="DSQNIMH"/>
<evidence type="ECO:0000313" key="7">
    <source>
        <dbReference type="RefSeq" id="XP_023169887.2"/>
    </source>
</evidence>
<dbReference type="Gene3D" id="1.10.238.20">
    <property type="entry name" value="Pheromone/general odorant binding protein domain"/>
    <property type="match status" value="1"/>
</dbReference>
<evidence type="ECO:0000256" key="1">
    <source>
        <dbReference type="ARBA" id="ARBA00004613"/>
    </source>
</evidence>
<organism evidence="6 7">
    <name type="scientific">Drosophila hydei</name>
    <name type="common">Fruit fly</name>
    <dbReference type="NCBI Taxonomy" id="7224"/>
    <lineage>
        <taxon>Eukaryota</taxon>
        <taxon>Metazoa</taxon>
        <taxon>Ecdysozoa</taxon>
        <taxon>Arthropoda</taxon>
        <taxon>Hexapoda</taxon>
        <taxon>Insecta</taxon>
        <taxon>Pterygota</taxon>
        <taxon>Neoptera</taxon>
        <taxon>Endopterygota</taxon>
        <taxon>Diptera</taxon>
        <taxon>Brachycera</taxon>
        <taxon>Muscomorpha</taxon>
        <taxon>Ephydroidea</taxon>
        <taxon>Drosophilidae</taxon>
        <taxon>Drosophila</taxon>
    </lineage>
</organism>
<name>A0A6J1M095_DROHY</name>
<dbReference type="CDD" id="cd23992">
    <property type="entry name" value="PBP_GOBP"/>
    <property type="match status" value="1"/>
</dbReference>
<dbReference type="Pfam" id="PF01395">
    <property type="entry name" value="PBP_GOBP"/>
    <property type="match status" value="1"/>
</dbReference>
<dbReference type="SMART" id="SM00708">
    <property type="entry name" value="PhBP"/>
    <property type="match status" value="1"/>
</dbReference>
<evidence type="ECO:0000256" key="3">
    <source>
        <dbReference type="ARBA" id="ARBA00022525"/>
    </source>
</evidence>
<dbReference type="Proteomes" id="UP000504633">
    <property type="component" value="Unplaced"/>
</dbReference>
<dbReference type="InterPro" id="IPR036728">
    <property type="entry name" value="PBP_GOBP_sf"/>
</dbReference>
<reference evidence="7" key="1">
    <citation type="submission" date="2025-08" db="UniProtKB">
        <authorList>
            <consortium name="RefSeq"/>
        </authorList>
    </citation>
    <scope>IDENTIFICATION</scope>
    <source>
        <strain evidence="7">15085-1641.00</strain>
        <tissue evidence="7">Whole body</tissue>
    </source>
</reference>
<dbReference type="RefSeq" id="XP_023169887.2">
    <property type="nucleotide sequence ID" value="XM_023314119.2"/>
</dbReference>
<gene>
    <name evidence="7" type="primary">LOC111598727</name>
</gene>
<dbReference type="InterPro" id="IPR006170">
    <property type="entry name" value="PBP/GOBP"/>
</dbReference>
<evidence type="ECO:0000256" key="4">
    <source>
        <dbReference type="ARBA" id="ARBA00022729"/>
    </source>
</evidence>